<feature type="region of interest" description="Disordered" evidence="8">
    <location>
        <begin position="306"/>
        <end position="327"/>
    </location>
</feature>
<feature type="compositionally biased region" description="Polar residues" evidence="8">
    <location>
        <begin position="151"/>
        <end position="166"/>
    </location>
</feature>
<evidence type="ECO:0000256" key="4">
    <source>
        <dbReference type="ARBA" id="ARBA00023125"/>
    </source>
</evidence>
<name>A0AAV8TAD6_9ROSI</name>
<feature type="compositionally biased region" description="Low complexity" evidence="8">
    <location>
        <begin position="229"/>
        <end position="253"/>
    </location>
</feature>
<keyword evidence="12" id="KW-1185">Reference proteome</keyword>
<feature type="region of interest" description="Disordered" evidence="8">
    <location>
        <begin position="141"/>
        <end position="268"/>
    </location>
</feature>
<evidence type="ECO:0000256" key="7">
    <source>
        <dbReference type="ARBA" id="ARBA00023242"/>
    </source>
</evidence>
<evidence type="ECO:0000256" key="5">
    <source>
        <dbReference type="ARBA" id="ARBA00023159"/>
    </source>
</evidence>
<dbReference type="GO" id="GO:0048235">
    <property type="term" value="P:pollen sperm cell differentiation"/>
    <property type="evidence" value="ECO:0007669"/>
    <property type="project" value="UniProtKB-ARBA"/>
</dbReference>
<comment type="caution">
    <text evidence="11">The sequence shown here is derived from an EMBL/GenBank/DDBJ whole genome shotgun (WGS) entry which is preliminary data.</text>
</comment>
<dbReference type="GO" id="GO:0045893">
    <property type="term" value="P:positive regulation of DNA-templated transcription"/>
    <property type="evidence" value="ECO:0007669"/>
    <property type="project" value="UniProtKB-ARBA"/>
</dbReference>
<dbReference type="InterPro" id="IPR009057">
    <property type="entry name" value="Homeodomain-like_sf"/>
</dbReference>
<keyword evidence="5" id="KW-0010">Activator</keyword>
<feature type="compositionally biased region" description="Low complexity" evidence="8">
    <location>
        <begin position="310"/>
        <end position="327"/>
    </location>
</feature>
<evidence type="ECO:0000256" key="6">
    <source>
        <dbReference type="ARBA" id="ARBA00023163"/>
    </source>
</evidence>
<evidence type="ECO:0000256" key="3">
    <source>
        <dbReference type="ARBA" id="ARBA00023015"/>
    </source>
</evidence>
<comment type="subcellular location">
    <subcellularLocation>
        <location evidence="1">Nucleus</location>
    </subcellularLocation>
</comment>
<dbReference type="PROSITE" id="PS50090">
    <property type="entry name" value="MYB_LIKE"/>
    <property type="match status" value="2"/>
</dbReference>
<keyword evidence="3" id="KW-0805">Transcription regulation</keyword>
<gene>
    <name evidence="11" type="ORF">K2173_003120</name>
</gene>
<feature type="compositionally biased region" description="Low complexity" evidence="8">
    <location>
        <begin position="167"/>
        <end position="200"/>
    </location>
</feature>
<feature type="domain" description="Myb-like" evidence="9">
    <location>
        <begin position="83"/>
        <end position="133"/>
    </location>
</feature>
<dbReference type="CDD" id="cd00167">
    <property type="entry name" value="SANT"/>
    <property type="match status" value="2"/>
</dbReference>
<feature type="domain" description="Myb-like" evidence="9">
    <location>
        <begin position="30"/>
        <end position="82"/>
    </location>
</feature>
<reference evidence="11 12" key="1">
    <citation type="submission" date="2021-09" db="EMBL/GenBank/DDBJ databases">
        <title>Genomic insights and catalytic innovation underlie evolution of tropane alkaloids biosynthesis.</title>
        <authorList>
            <person name="Wang Y.-J."/>
            <person name="Tian T."/>
            <person name="Huang J.-P."/>
            <person name="Huang S.-X."/>
        </authorList>
    </citation>
    <scope>NUCLEOTIDE SEQUENCE [LARGE SCALE GENOMIC DNA]</scope>
    <source>
        <strain evidence="11">KIB-2018</strain>
        <tissue evidence="11">Leaf</tissue>
    </source>
</reference>
<dbReference type="GO" id="GO:0009653">
    <property type="term" value="P:anatomical structure morphogenesis"/>
    <property type="evidence" value="ECO:0007669"/>
    <property type="project" value="UniProtKB-ARBA"/>
</dbReference>
<dbReference type="PANTHER" id="PTHR47995">
    <property type="entry name" value="TRANSCRIPTION FACTOR MYB33-RELATED"/>
    <property type="match status" value="1"/>
</dbReference>
<dbReference type="AlphaFoldDB" id="A0AAV8TAD6"/>
<dbReference type="EMBL" id="JAIWQS010000005">
    <property type="protein sequence ID" value="KAJ8763648.1"/>
    <property type="molecule type" value="Genomic_DNA"/>
</dbReference>
<dbReference type="SUPFAM" id="SSF46689">
    <property type="entry name" value="Homeodomain-like"/>
    <property type="match status" value="1"/>
</dbReference>
<feature type="domain" description="HTH myb-type" evidence="10">
    <location>
        <begin position="30"/>
        <end position="82"/>
    </location>
</feature>
<keyword evidence="7" id="KW-0539">Nucleus</keyword>
<dbReference type="FunFam" id="1.10.10.60:FF:000119">
    <property type="entry name" value="Transcription factor GAMYB"/>
    <property type="match status" value="1"/>
</dbReference>
<keyword evidence="6" id="KW-0804">Transcription</keyword>
<organism evidence="11 12">
    <name type="scientific">Erythroxylum novogranatense</name>
    <dbReference type="NCBI Taxonomy" id="1862640"/>
    <lineage>
        <taxon>Eukaryota</taxon>
        <taxon>Viridiplantae</taxon>
        <taxon>Streptophyta</taxon>
        <taxon>Embryophyta</taxon>
        <taxon>Tracheophyta</taxon>
        <taxon>Spermatophyta</taxon>
        <taxon>Magnoliopsida</taxon>
        <taxon>eudicotyledons</taxon>
        <taxon>Gunneridae</taxon>
        <taxon>Pentapetalae</taxon>
        <taxon>rosids</taxon>
        <taxon>fabids</taxon>
        <taxon>Malpighiales</taxon>
        <taxon>Erythroxylaceae</taxon>
        <taxon>Erythroxylum</taxon>
    </lineage>
</organism>
<evidence type="ECO:0000256" key="2">
    <source>
        <dbReference type="ARBA" id="ARBA00022737"/>
    </source>
</evidence>
<keyword evidence="2" id="KW-0677">Repeat</keyword>
<dbReference type="PANTHER" id="PTHR47995:SF18">
    <property type="entry name" value="TRANSCRIPTION FACTOR MYB65"/>
    <property type="match status" value="1"/>
</dbReference>
<dbReference type="InterPro" id="IPR017930">
    <property type="entry name" value="Myb_dom"/>
</dbReference>
<dbReference type="FunFam" id="1.10.10.60:FF:000001">
    <property type="entry name" value="MYB-related transcription factor"/>
    <property type="match status" value="1"/>
</dbReference>
<dbReference type="Gene3D" id="1.10.10.60">
    <property type="entry name" value="Homeodomain-like"/>
    <property type="match status" value="2"/>
</dbReference>
<evidence type="ECO:0000256" key="8">
    <source>
        <dbReference type="SAM" id="MobiDB-lite"/>
    </source>
</evidence>
<dbReference type="Pfam" id="PF00249">
    <property type="entry name" value="Myb_DNA-binding"/>
    <property type="match status" value="2"/>
</dbReference>
<dbReference type="GO" id="GO:0005634">
    <property type="term" value="C:nucleus"/>
    <property type="evidence" value="ECO:0007669"/>
    <property type="project" value="UniProtKB-SubCell"/>
</dbReference>
<evidence type="ECO:0000256" key="1">
    <source>
        <dbReference type="ARBA" id="ARBA00004123"/>
    </source>
</evidence>
<dbReference type="GO" id="GO:0040008">
    <property type="term" value="P:regulation of growth"/>
    <property type="evidence" value="ECO:0007669"/>
    <property type="project" value="UniProtKB-ARBA"/>
</dbReference>
<dbReference type="Proteomes" id="UP001159364">
    <property type="component" value="Linkage Group LG05"/>
</dbReference>
<dbReference type="SMART" id="SM00717">
    <property type="entry name" value="SANT"/>
    <property type="match status" value="2"/>
</dbReference>
<keyword evidence="4" id="KW-0238">DNA-binding</keyword>
<feature type="compositionally biased region" description="Low complexity" evidence="8">
    <location>
        <begin position="11"/>
        <end position="23"/>
    </location>
</feature>
<feature type="domain" description="HTH myb-type" evidence="10">
    <location>
        <begin position="83"/>
        <end position="137"/>
    </location>
</feature>
<evidence type="ECO:0000259" key="9">
    <source>
        <dbReference type="PROSITE" id="PS50090"/>
    </source>
</evidence>
<dbReference type="PROSITE" id="PS51294">
    <property type="entry name" value="HTH_MYB"/>
    <property type="match status" value="2"/>
</dbReference>
<dbReference type="InterPro" id="IPR001005">
    <property type="entry name" value="SANT/Myb"/>
</dbReference>
<evidence type="ECO:0000259" key="10">
    <source>
        <dbReference type="PROSITE" id="PS51294"/>
    </source>
</evidence>
<protein>
    <submittedName>
        <fullName evidence="11">Uncharacterized protein</fullName>
    </submittedName>
</protein>
<sequence length="551" mass="60601">MLPINNDTPWSEGGSSGSSSCGVRNGGGDGTHLKKGPWTAEEDAVLVEYVRKQGEGNWNAVQRHSGLARCGKSCRLRWANHLKPNLKKGAFSPEEERLIVELHAKVGNKWARMASLLPGRTDNEIKNYWNTRVKRHQRQGLPLYPPDIQPQYPQSPHTYQYHPQSRSTPTSPTSSSFTFQAHTQTQFQSPTPPTTYISSRPPTPTPAAFPPVASSTTILFPSEHHLLNSPSSHSTPTTPTSSFTFQTPYSSTTPPSPTPHSALFDFSAPRTPPILQSPSCFKRFSSHRDLRNLEKSNNIISSVTNLNSNSQSSTHLPLLPPSASSSNASSTALTGLLSISSSEFHRELLKDNQKMCDLYATVTQPELPSNQNLSPTSQNMNTNIFIDADINKFNRKMNKKRNSCSSLIGGDGELELAADAHFSTDDLWLEAKELVESGQSFRKQIRLTSEEEKLKAANFEGLNEHSIPLSLSQDVDAAIMPEDLTCLLDNIPSSMAELYADSGDISNEPSSVVTDDNTGYNLQRVASFIPSTTDHGRTLGPCTWENLPRIC</sequence>
<proteinExistence type="predicted"/>
<accession>A0AAV8TAD6</accession>
<evidence type="ECO:0000313" key="11">
    <source>
        <dbReference type="EMBL" id="KAJ8763648.1"/>
    </source>
</evidence>
<evidence type="ECO:0000313" key="12">
    <source>
        <dbReference type="Proteomes" id="UP001159364"/>
    </source>
</evidence>
<dbReference type="GO" id="GO:0003677">
    <property type="term" value="F:DNA binding"/>
    <property type="evidence" value="ECO:0007669"/>
    <property type="project" value="UniProtKB-KW"/>
</dbReference>
<feature type="region of interest" description="Disordered" evidence="8">
    <location>
        <begin position="1"/>
        <end position="37"/>
    </location>
</feature>